<sequence>MFKKTKLIELGADEAVAEKIEKALDEEVKQWIPKHRFDEIAEEKKKLEASVKERDSQLEQLKKTSGSNEELKKQIETLQEENKTKTEQHKKEIAAKEAEARKLRRQHIDENVLRDAKAKNVTATRALLETIDDDELDDEKYEKKRVDAVKKLAEAEDTKFLFGDGSSPKIDPFVPGGGKAPPNPTLGQSYAAELNKQNGFMPPK</sequence>
<proteinExistence type="predicted"/>
<feature type="compositionally biased region" description="Basic and acidic residues" evidence="1">
    <location>
        <begin position="48"/>
        <end position="62"/>
    </location>
</feature>
<feature type="region of interest" description="Disordered" evidence="1">
    <location>
        <begin position="48"/>
        <end position="92"/>
    </location>
</feature>
<protein>
    <submittedName>
        <fullName evidence="2">Uncharacterized protein</fullName>
    </submittedName>
</protein>
<feature type="region of interest" description="Disordered" evidence="1">
    <location>
        <begin position="161"/>
        <end position="189"/>
    </location>
</feature>
<dbReference type="InterPro" id="IPR009636">
    <property type="entry name" value="SCAF"/>
</dbReference>
<dbReference type="Pfam" id="PF06810">
    <property type="entry name" value="Phage_scaffold"/>
    <property type="match status" value="1"/>
</dbReference>
<evidence type="ECO:0000313" key="2">
    <source>
        <dbReference type="EMBL" id="WNY26198.1"/>
    </source>
</evidence>
<accession>A0AA97A502</accession>
<reference evidence="2 3" key="1">
    <citation type="submission" date="2023-07" db="EMBL/GenBank/DDBJ databases">
        <title>Closed genoem sequence of Methanosarcinaceae archaeon Ac7.</title>
        <authorList>
            <person name="Poehlein A."/>
            <person name="Protasov E."/>
            <person name="Platt K."/>
            <person name="Reeh H."/>
            <person name="Daniel R."/>
            <person name="Brune A."/>
        </authorList>
    </citation>
    <scope>NUCLEOTIDE SEQUENCE [LARGE SCALE GENOMIC DNA]</scope>
    <source>
        <strain evidence="2 3">Ac7</strain>
    </source>
</reference>
<feature type="compositionally biased region" description="Basic and acidic residues" evidence="1">
    <location>
        <begin position="69"/>
        <end position="92"/>
    </location>
</feature>
<organism evidence="2 3">
    <name type="scientific">Methanolapillus millepedarum</name>
    <dbReference type="NCBI Taxonomy" id="3028296"/>
    <lineage>
        <taxon>Archaea</taxon>
        <taxon>Methanobacteriati</taxon>
        <taxon>Methanobacteriota</taxon>
        <taxon>Stenosarchaea group</taxon>
        <taxon>Methanomicrobia</taxon>
        <taxon>Methanosarcinales</taxon>
        <taxon>Methanosarcinaceae</taxon>
        <taxon>Methanolapillus</taxon>
    </lineage>
</organism>
<name>A0AA97A502_9EURY</name>
<dbReference type="RefSeq" id="WP_338102528.1">
    <property type="nucleotide sequence ID" value="NZ_CP131060.1"/>
</dbReference>
<dbReference type="EMBL" id="CP131060">
    <property type="protein sequence ID" value="WNY26198.1"/>
    <property type="molecule type" value="Genomic_DNA"/>
</dbReference>
<keyword evidence="3" id="KW-1185">Reference proteome</keyword>
<evidence type="ECO:0000256" key="1">
    <source>
        <dbReference type="SAM" id="MobiDB-lite"/>
    </source>
</evidence>
<dbReference type="GeneID" id="89230866"/>
<dbReference type="Proteomes" id="UP001303587">
    <property type="component" value="Chromosome"/>
</dbReference>
<dbReference type="AlphaFoldDB" id="A0AA97A502"/>
<evidence type="ECO:0000313" key="3">
    <source>
        <dbReference type="Proteomes" id="UP001303587"/>
    </source>
</evidence>
<gene>
    <name evidence="2" type="ORF">MsAc7_17710</name>
</gene>